<dbReference type="STRING" id="208439.AJAP_29010"/>
<protein>
    <recommendedName>
        <fullName evidence="6">Transport permease protein</fullName>
    </recommendedName>
</protein>
<dbReference type="Proteomes" id="UP000028492">
    <property type="component" value="Chromosome"/>
</dbReference>
<feature type="transmembrane region" description="Helical" evidence="6">
    <location>
        <begin position="127"/>
        <end position="148"/>
    </location>
</feature>
<keyword evidence="9" id="KW-1185">Reference proteome</keyword>
<feature type="transmembrane region" description="Helical" evidence="6">
    <location>
        <begin position="92"/>
        <end position="115"/>
    </location>
</feature>
<dbReference type="GO" id="GO:0046677">
    <property type="term" value="P:response to antibiotic"/>
    <property type="evidence" value="ECO:0007669"/>
    <property type="project" value="UniProtKB-KW"/>
</dbReference>
<organism evidence="8 9">
    <name type="scientific">Amycolatopsis japonica</name>
    <dbReference type="NCBI Taxonomy" id="208439"/>
    <lineage>
        <taxon>Bacteria</taxon>
        <taxon>Bacillati</taxon>
        <taxon>Actinomycetota</taxon>
        <taxon>Actinomycetes</taxon>
        <taxon>Pseudonocardiales</taxon>
        <taxon>Pseudonocardiaceae</taxon>
        <taxon>Amycolatopsis</taxon>
        <taxon>Amycolatopsis japonica group</taxon>
    </lineage>
</organism>
<keyword evidence="5" id="KW-0046">Antibiotic resistance</keyword>
<dbReference type="EMBL" id="CP008953">
    <property type="protein sequence ID" value="AIG78637.1"/>
    <property type="molecule type" value="Genomic_DNA"/>
</dbReference>
<evidence type="ECO:0000256" key="1">
    <source>
        <dbReference type="ARBA" id="ARBA00004141"/>
    </source>
</evidence>
<gene>
    <name evidence="8" type="ORF">AJAP_29010</name>
</gene>
<evidence type="ECO:0000256" key="5">
    <source>
        <dbReference type="ARBA" id="ARBA00023251"/>
    </source>
</evidence>
<feature type="domain" description="ABC transmembrane type-2" evidence="7">
    <location>
        <begin position="14"/>
        <end position="238"/>
    </location>
</feature>
<accession>A0A075UWP7</accession>
<evidence type="ECO:0000256" key="2">
    <source>
        <dbReference type="ARBA" id="ARBA00022692"/>
    </source>
</evidence>
<reference evidence="8 9" key="1">
    <citation type="journal article" date="2014" name="J. Biotechnol.">
        <title>Complete genome sequence of the actinobacterium Amycolatopsis japonica MG417-CF17(T) (=DSM 44213T) producing (S,S)-N,N'-ethylenediaminedisuccinic acid.</title>
        <authorList>
            <person name="Stegmann E."/>
            <person name="Albersmeier A."/>
            <person name="Spohn M."/>
            <person name="Gert H."/>
            <person name="Weber T."/>
            <person name="Wohlleben W."/>
            <person name="Kalinowski J."/>
            <person name="Ruckert C."/>
        </authorList>
    </citation>
    <scope>NUCLEOTIDE SEQUENCE [LARGE SCALE GENOMIC DNA]</scope>
    <source>
        <strain evidence="9">MG417-CF17 (DSM 44213)</strain>
    </source>
</reference>
<feature type="transmembrane region" description="Helical" evidence="6">
    <location>
        <begin position="160"/>
        <end position="178"/>
    </location>
</feature>
<evidence type="ECO:0000256" key="6">
    <source>
        <dbReference type="RuleBase" id="RU361157"/>
    </source>
</evidence>
<feature type="transmembrane region" description="Helical" evidence="6">
    <location>
        <begin position="45"/>
        <end position="71"/>
    </location>
</feature>
<dbReference type="InterPro" id="IPR047817">
    <property type="entry name" value="ABC2_TM_bact-type"/>
</dbReference>
<dbReference type="eggNOG" id="COG0842">
    <property type="taxonomic scope" value="Bacteria"/>
</dbReference>
<keyword evidence="4 6" id="KW-0472">Membrane</keyword>
<proteinExistence type="inferred from homology"/>
<evidence type="ECO:0000256" key="4">
    <source>
        <dbReference type="ARBA" id="ARBA00023136"/>
    </source>
</evidence>
<comment type="subcellular location">
    <subcellularLocation>
        <location evidence="6">Cell membrane</location>
        <topology evidence="6">Multi-pass membrane protein</topology>
    </subcellularLocation>
    <subcellularLocation>
        <location evidence="1">Membrane</location>
        <topology evidence="1">Multi-pass membrane protein</topology>
    </subcellularLocation>
</comment>
<evidence type="ECO:0000259" key="7">
    <source>
        <dbReference type="PROSITE" id="PS51012"/>
    </source>
</evidence>
<dbReference type="HOGENOM" id="CLU_039483_5_2_11"/>
<evidence type="ECO:0000256" key="3">
    <source>
        <dbReference type="ARBA" id="ARBA00022989"/>
    </source>
</evidence>
<feature type="transmembrane region" description="Helical" evidence="6">
    <location>
        <begin position="20"/>
        <end position="39"/>
    </location>
</feature>
<dbReference type="RefSeq" id="WP_038517026.1">
    <property type="nucleotide sequence ID" value="NZ_CP008953.1"/>
</dbReference>
<feature type="transmembrane region" description="Helical" evidence="6">
    <location>
        <begin position="211"/>
        <end position="232"/>
    </location>
</feature>
<dbReference type="GO" id="GO:0140359">
    <property type="term" value="F:ABC-type transporter activity"/>
    <property type="evidence" value="ECO:0007669"/>
    <property type="project" value="InterPro"/>
</dbReference>
<name>A0A075UWP7_9PSEU</name>
<keyword evidence="6" id="KW-1003">Cell membrane</keyword>
<evidence type="ECO:0000313" key="9">
    <source>
        <dbReference type="Proteomes" id="UP000028492"/>
    </source>
</evidence>
<dbReference type="PANTHER" id="PTHR43229">
    <property type="entry name" value="NODULATION PROTEIN J"/>
    <property type="match status" value="1"/>
</dbReference>
<dbReference type="KEGG" id="aja:AJAP_29010"/>
<dbReference type="PIRSF" id="PIRSF006648">
    <property type="entry name" value="DrrB"/>
    <property type="match status" value="1"/>
</dbReference>
<dbReference type="Pfam" id="PF01061">
    <property type="entry name" value="ABC2_membrane"/>
    <property type="match status" value="1"/>
</dbReference>
<evidence type="ECO:0000313" key="8">
    <source>
        <dbReference type="EMBL" id="AIG78637.1"/>
    </source>
</evidence>
<sequence>MNPTYLKTEIVRTFRSTRFVLFAVAFPVLMFLLQANVFASGQMNIAGVIMVNMMAFGTFSAAMTSGAKLAIERSTGWQRQLRLTPLTGAGYLGGKALSAMLVALPSLLVVPLIGVLFEGVHLDAAGWLRLVLGCWLGAIPLVLLGLLLGQFGTPESMQPLNMIVMMGMGFLGGLWIPIDGMPSWMADVAQVTPTYWLIQLVRPVVTDHLTVSLPVALGVLAAWTAVLGALVIRRYRKDSARV</sequence>
<keyword evidence="3 6" id="KW-1133">Transmembrane helix</keyword>
<dbReference type="InterPro" id="IPR013525">
    <property type="entry name" value="ABC2_TM"/>
</dbReference>
<dbReference type="PROSITE" id="PS51012">
    <property type="entry name" value="ABC_TM2"/>
    <property type="match status" value="1"/>
</dbReference>
<dbReference type="InterPro" id="IPR000412">
    <property type="entry name" value="ABC_2_transport"/>
</dbReference>
<keyword evidence="6" id="KW-0813">Transport</keyword>
<dbReference type="AlphaFoldDB" id="A0A075UWP7"/>
<dbReference type="GO" id="GO:0043190">
    <property type="term" value="C:ATP-binding cassette (ABC) transporter complex"/>
    <property type="evidence" value="ECO:0007669"/>
    <property type="project" value="InterPro"/>
</dbReference>
<dbReference type="InterPro" id="IPR051784">
    <property type="entry name" value="Nod_factor_ABC_transporter"/>
</dbReference>
<dbReference type="PANTHER" id="PTHR43229:SF2">
    <property type="entry name" value="NODULATION PROTEIN J"/>
    <property type="match status" value="1"/>
</dbReference>
<keyword evidence="2 6" id="KW-0812">Transmembrane</keyword>
<comment type="similarity">
    <text evidence="6">Belongs to the ABC-2 integral membrane protein family.</text>
</comment>